<comment type="caution">
    <text evidence="9">The sequence shown here is derived from an EMBL/GenBank/DDBJ whole genome shotgun (WGS) entry which is preliminary data.</text>
</comment>
<evidence type="ECO:0000256" key="5">
    <source>
        <dbReference type="ARBA" id="ARBA00022989"/>
    </source>
</evidence>
<accession>A0ABR0DBN3</accession>
<gene>
    <name evidence="9" type="ORF">RD792_006809</name>
</gene>
<organism evidence="9 10">
    <name type="scientific">Penstemon davidsonii</name>
    <dbReference type="NCBI Taxonomy" id="160366"/>
    <lineage>
        <taxon>Eukaryota</taxon>
        <taxon>Viridiplantae</taxon>
        <taxon>Streptophyta</taxon>
        <taxon>Embryophyta</taxon>
        <taxon>Tracheophyta</taxon>
        <taxon>Spermatophyta</taxon>
        <taxon>Magnoliopsida</taxon>
        <taxon>eudicotyledons</taxon>
        <taxon>Gunneridae</taxon>
        <taxon>Pentapetalae</taxon>
        <taxon>asterids</taxon>
        <taxon>lamiids</taxon>
        <taxon>Lamiales</taxon>
        <taxon>Plantaginaceae</taxon>
        <taxon>Cheloneae</taxon>
        <taxon>Penstemon</taxon>
    </lineage>
</organism>
<name>A0ABR0DBN3_9LAMI</name>
<dbReference type="PANTHER" id="PTHR31942:SF128">
    <property type="entry name" value="MLO-LIKE PROTEIN"/>
    <property type="match status" value="1"/>
</dbReference>
<protein>
    <submittedName>
        <fullName evidence="9">Uncharacterized protein</fullName>
    </submittedName>
</protein>
<evidence type="ECO:0000313" key="10">
    <source>
        <dbReference type="Proteomes" id="UP001291926"/>
    </source>
</evidence>
<evidence type="ECO:0000256" key="8">
    <source>
        <dbReference type="SAM" id="Phobius"/>
    </source>
</evidence>
<dbReference type="InterPro" id="IPR004326">
    <property type="entry name" value="Mlo"/>
</dbReference>
<comment type="similarity">
    <text evidence="2">Belongs to the MLO family.</text>
</comment>
<dbReference type="Pfam" id="PF03094">
    <property type="entry name" value="Mlo"/>
    <property type="match status" value="2"/>
</dbReference>
<evidence type="ECO:0000256" key="3">
    <source>
        <dbReference type="ARBA" id="ARBA00022692"/>
    </source>
</evidence>
<reference evidence="9 10" key="1">
    <citation type="journal article" date="2023" name="bioRxiv">
        <title>Genome report: Whole genome sequence and annotation of Penstemon davidsonii.</title>
        <authorList>
            <person name="Ostevik K.L."/>
            <person name="Alabady M."/>
            <person name="Zhang M."/>
            <person name="Rausher M.D."/>
        </authorList>
    </citation>
    <scope>NUCLEOTIDE SEQUENCE [LARGE SCALE GENOMIC DNA]</scope>
    <source>
        <strain evidence="9">DNT005</strain>
        <tissue evidence="9">Whole leaf</tissue>
    </source>
</reference>
<feature type="transmembrane region" description="Helical" evidence="8">
    <location>
        <begin position="57"/>
        <end position="79"/>
    </location>
</feature>
<evidence type="ECO:0000256" key="4">
    <source>
        <dbReference type="ARBA" id="ARBA00022821"/>
    </source>
</evidence>
<keyword evidence="5 8" id="KW-1133">Transmembrane helix</keyword>
<comment type="subcellular location">
    <subcellularLocation>
        <location evidence="1">Membrane</location>
        <topology evidence="1">Multi-pass membrane protein</topology>
    </subcellularLocation>
</comment>
<dbReference type="PANTHER" id="PTHR31942">
    <property type="entry name" value="MLO-LIKE PROTEIN 1"/>
    <property type="match status" value="1"/>
</dbReference>
<keyword evidence="6 8" id="KW-0472">Membrane</keyword>
<proteinExistence type="inferred from homology"/>
<evidence type="ECO:0000256" key="6">
    <source>
        <dbReference type="ARBA" id="ARBA00023136"/>
    </source>
</evidence>
<keyword evidence="3 8" id="KW-0812">Transmembrane</keyword>
<dbReference type="Proteomes" id="UP001291926">
    <property type="component" value="Unassembled WGS sequence"/>
</dbReference>
<evidence type="ECO:0000256" key="1">
    <source>
        <dbReference type="ARBA" id="ARBA00004141"/>
    </source>
</evidence>
<evidence type="ECO:0000313" key="9">
    <source>
        <dbReference type="EMBL" id="KAK4486627.1"/>
    </source>
</evidence>
<keyword evidence="4" id="KW-0611">Plant defense</keyword>
<keyword evidence="10" id="KW-1185">Reference proteome</keyword>
<sequence length="85" mass="9232">MSSPSSYGRSLESTPTWAVAVVVFVLVAISLVIEQIIHHVGSGRGVQFVSAYGIHQLHIFIFVLAISHILYCLVTLGLGRLKVNN</sequence>
<dbReference type="EMBL" id="JAYDYQ010002523">
    <property type="protein sequence ID" value="KAK4486627.1"/>
    <property type="molecule type" value="Genomic_DNA"/>
</dbReference>
<keyword evidence="7" id="KW-0568">Pathogenesis-related protein</keyword>
<evidence type="ECO:0000256" key="2">
    <source>
        <dbReference type="ARBA" id="ARBA00006574"/>
    </source>
</evidence>
<feature type="transmembrane region" description="Helical" evidence="8">
    <location>
        <begin position="16"/>
        <end position="37"/>
    </location>
</feature>
<evidence type="ECO:0000256" key="7">
    <source>
        <dbReference type="ARBA" id="ARBA00023265"/>
    </source>
</evidence>